<sequence>MRLILGVCCSLVCSGLAFAQTENIDKDVSPLKLSAAIAHNDSINPLIAGDTDATGFIINAEGALVTVQESTWWQFDYGAEYEQFRLQEDQFAFDDNQDFYSYNLRVMSRTFVHEAFTLDVQAGHEQEKQRYGEGITRFRDEVLSVDTLTRNHASALFVYGREPSRNAFSVRLSWQDDEYDDVNDYARLFDISQVGVEAQARYALSGATRFLVRVLMREDDYVAPDRIDSELTRGLIGIDWIISGKSSAQVLIGGFKRDAEDGSDNSGFSWDFRYQYKPSDLSLLTLSSRRVSNVSEVEFASDSVDVIHGVDWQYVYNELWFWGIRLNWLDKTLESASLERDIKQFDFNASLGFNLTSYQSIHFDFMRRDVSSNDNFLDYTQNEVGLRWQYEY</sequence>
<gene>
    <name evidence="2" type="ORF">QTP81_12475</name>
</gene>
<dbReference type="RefSeq" id="WP_289365899.1">
    <property type="nucleotide sequence ID" value="NZ_JAUCBP010000010.1"/>
</dbReference>
<comment type="caution">
    <text evidence="2">The sequence shown here is derived from an EMBL/GenBank/DDBJ whole genome shotgun (WGS) entry which is preliminary data.</text>
</comment>
<reference evidence="2 3" key="1">
    <citation type="submission" date="2023-06" db="EMBL/GenBank/DDBJ databases">
        <title>Alteromonas sp. ASW11-36 isolated from intertidal sand.</title>
        <authorList>
            <person name="Li Y."/>
        </authorList>
    </citation>
    <scope>NUCLEOTIDE SEQUENCE [LARGE SCALE GENOMIC DNA]</scope>
    <source>
        <strain evidence="2 3">ASW11-36</strain>
    </source>
</reference>
<name>A0ABT7SYZ5_9ALTE</name>
<evidence type="ECO:0000313" key="2">
    <source>
        <dbReference type="EMBL" id="MDM7861413.1"/>
    </source>
</evidence>
<proteinExistence type="predicted"/>
<feature type="chain" id="PRO_5046313031" description="Porin" evidence="1">
    <location>
        <begin position="20"/>
        <end position="392"/>
    </location>
</feature>
<organism evidence="2 3">
    <name type="scientific">Alteromonas arenosi</name>
    <dbReference type="NCBI Taxonomy" id="3055817"/>
    <lineage>
        <taxon>Bacteria</taxon>
        <taxon>Pseudomonadati</taxon>
        <taxon>Pseudomonadota</taxon>
        <taxon>Gammaproteobacteria</taxon>
        <taxon>Alteromonadales</taxon>
        <taxon>Alteromonadaceae</taxon>
        <taxon>Alteromonas/Salinimonas group</taxon>
        <taxon>Alteromonas</taxon>
    </lineage>
</organism>
<keyword evidence="3" id="KW-1185">Reference proteome</keyword>
<evidence type="ECO:0000256" key="1">
    <source>
        <dbReference type="SAM" id="SignalP"/>
    </source>
</evidence>
<dbReference type="EMBL" id="JAUCBP010000010">
    <property type="protein sequence ID" value="MDM7861413.1"/>
    <property type="molecule type" value="Genomic_DNA"/>
</dbReference>
<keyword evidence="1" id="KW-0732">Signal</keyword>
<dbReference type="Proteomes" id="UP001234343">
    <property type="component" value="Unassembled WGS sequence"/>
</dbReference>
<accession>A0ABT7SYZ5</accession>
<feature type="signal peptide" evidence="1">
    <location>
        <begin position="1"/>
        <end position="19"/>
    </location>
</feature>
<protein>
    <recommendedName>
        <fullName evidence="4">Porin</fullName>
    </recommendedName>
</protein>
<evidence type="ECO:0008006" key="4">
    <source>
        <dbReference type="Google" id="ProtNLM"/>
    </source>
</evidence>
<evidence type="ECO:0000313" key="3">
    <source>
        <dbReference type="Proteomes" id="UP001234343"/>
    </source>
</evidence>